<sequence>MDFLFKVVGGSENDENSRIKIPDELICTGSIVTAVYGEAVSSSDTTAMSSKAIFTLRNRSVDQLNVEVLTGMSGKVYKSIDVALSKDTSDAIEFQQEFLHKLDPPGMPPHDL</sequence>
<keyword evidence="2" id="KW-1185">Reference proteome</keyword>
<evidence type="ECO:0000313" key="2">
    <source>
        <dbReference type="Proteomes" id="UP000053660"/>
    </source>
</evidence>
<protein>
    <submittedName>
        <fullName evidence="1">Uncharacterized protein</fullName>
    </submittedName>
</protein>
<evidence type="ECO:0000313" key="1">
    <source>
        <dbReference type="EMBL" id="KHJ86699.1"/>
    </source>
</evidence>
<dbReference type="OrthoDB" id="9997116at2759"/>
<proteinExistence type="predicted"/>
<dbReference type="Proteomes" id="UP000053660">
    <property type="component" value="Unassembled WGS sequence"/>
</dbReference>
<gene>
    <name evidence="1" type="ORF">OESDEN_13543</name>
</gene>
<reference evidence="1 2" key="1">
    <citation type="submission" date="2014-03" db="EMBL/GenBank/DDBJ databases">
        <title>Draft genome of the hookworm Oesophagostomum dentatum.</title>
        <authorList>
            <person name="Mitreva M."/>
        </authorList>
    </citation>
    <scope>NUCLEOTIDE SEQUENCE [LARGE SCALE GENOMIC DNA]</scope>
    <source>
        <strain evidence="1 2">OD-Hann</strain>
    </source>
</reference>
<accession>A0A0B1SP44</accession>
<name>A0A0B1SP44_OESDE</name>
<dbReference type="AlphaFoldDB" id="A0A0B1SP44"/>
<organism evidence="1 2">
    <name type="scientific">Oesophagostomum dentatum</name>
    <name type="common">Nodular worm</name>
    <dbReference type="NCBI Taxonomy" id="61180"/>
    <lineage>
        <taxon>Eukaryota</taxon>
        <taxon>Metazoa</taxon>
        <taxon>Ecdysozoa</taxon>
        <taxon>Nematoda</taxon>
        <taxon>Chromadorea</taxon>
        <taxon>Rhabditida</taxon>
        <taxon>Rhabditina</taxon>
        <taxon>Rhabditomorpha</taxon>
        <taxon>Strongyloidea</taxon>
        <taxon>Strongylidae</taxon>
        <taxon>Oesophagostomum</taxon>
    </lineage>
</organism>
<dbReference type="EMBL" id="KN559631">
    <property type="protein sequence ID" value="KHJ86699.1"/>
    <property type="molecule type" value="Genomic_DNA"/>
</dbReference>